<feature type="chain" id="PRO_5046797497" evidence="2">
    <location>
        <begin position="20"/>
        <end position="766"/>
    </location>
</feature>
<feature type="transmembrane region" description="Helical" evidence="1">
    <location>
        <begin position="656"/>
        <end position="687"/>
    </location>
</feature>
<evidence type="ECO:0000313" key="4">
    <source>
        <dbReference type="Proteomes" id="UP000232455"/>
    </source>
</evidence>
<keyword evidence="1" id="KW-1133">Transmembrane helix</keyword>
<feature type="transmembrane region" description="Helical" evidence="1">
    <location>
        <begin position="156"/>
        <end position="176"/>
    </location>
</feature>
<comment type="caution">
    <text evidence="3">The sequence shown here is derived from an EMBL/GenBank/DDBJ whole genome shotgun (WGS) entry which is preliminary data.</text>
</comment>
<feature type="signal peptide" evidence="2">
    <location>
        <begin position="1"/>
        <end position="19"/>
    </location>
</feature>
<dbReference type="Proteomes" id="UP000232455">
    <property type="component" value="Unassembled WGS sequence"/>
</dbReference>
<keyword evidence="1" id="KW-0812">Transmembrane</keyword>
<feature type="transmembrane region" description="Helical" evidence="1">
    <location>
        <begin position="707"/>
        <end position="728"/>
    </location>
</feature>
<feature type="transmembrane region" description="Helical" evidence="1">
    <location>
        <begin position="105"/>
        <end position="122"/>
    </location>
</feature>
<feature type="transmembrane region" description="Helical" evidence="1">
    <location>
        <begin position="581"/>
        <end position="605"/>
    </location>
</feature>
<evidence type="ECO:0000313" key="3">
    <source>
        <dbReference type="EMBL" id="PKA71363.1"/>
    </source>
</evidence>
<evidence type="ECO:0000256" key="2">
    <source>
        <dbReference type="SAM" id="SignalP"/>
    </source>
</evidence>
<keyword evidence="1" id="KW-0472">Membrane</keyword>
<dbReference type="EMBL" id="PHHE01000001">
    <property type="protein sequence ID" value="PKA71363.1"/>
    <property type="molecule type" value="Genomic_DNA"/>
</dbReference>
<evidence type="ECO:0000256" key="1">
    <source>
        <dbReference type="SAM" id="Phobius"/>
    </source>
</evidence>
<feature type="transmembrane region" description="Helical" evidence="1">
    <location>
        <begin position="611"/>
        <end position="635"/>
    </location>
</feature>
<proteinExistence type="predicted"/>
<accession>A0ABX4Q3J9</accession>
<dbReference type="RefSeq" id="WP_146166077.1">
    <property type="nucleotide sequence ID" value="NZ_PHHE01000001.1"/>
</dbReference>
<name>A0ABX4Q3J9_9PSED</name>
<keyword evidence="4" id="KW-1185">Reference proteome</keyword>
<protein>
    <submittedName>
        <fullName evidence="3">Uncharacterized protein</fullName>
    </submittedName>
</protein>
<keyword evidence="2" id="KW-0732">Signal</keyword>
<gene>
    <name evidence="3" type="ORF">ATI02_4341</name>
</gene>
<organism evidence="3 4">
    <name type="scientific">Pseudomonas baetica</name>
    <dbReference type="NCBI Taxonomy" id="674054"/>
    <lineage>
        <taxon>Bacteria</taxon>
        <taxon>Pseudomonadati</taxon>
        <taxon>Pseudomonadota</taxon>
        <taxon>Gammaproteobacteria</taxon>
        <taxon>Pseudomonadales</taxon>
        <taxon>Pseudomonadaceae</taxon>
        <taxon>Pseudomonas</taxon>
    </lineage>
</organism>
<sequence length="766" mass="84635">MKSFLFGILLLFTSSIALADSNSCNMSQDVLSPDEIRTCSEEQFKTSSFMKMAGGIIQTSQFELVWLVLKQSAGIDIGEVDNTDSPYDGGRRLINSLFTLLDKTATWAFGLIIGAVGLYTLYRAARTGQFMTKSSAMFGTLMLIMGVMVATGAFTIIIQVLMGISIVLALIVYYVVFPPILNEMSLDVNGTQTRFQQAADDFAVEYVEALVQMNMDDIAARKNILVEAGNLGTDIYGRFTIEDYKFINCLANTSPDAPNYKFYIPPEIKNSMACSESEFDWNVYSVGYIADEKADSVSLGVMTEMYMNQSVYRQIAMSIINTNCTNIFNRDRDIATLYQTACMNMNADGSLVIEDGHLVTVDSKHGLNDEALKARLENAYKRLAGVAYIEMLKQANLVAKPDELKSMSIDNMAKIFMLGSAYRHSYEEAGMKVIDLKRSDEVAIKKKKFQLGFGKADNLQMFNGDGSDTTFNIDEYYNKLKSTKQTATSAMAILDNISGKSASNMGMQYVDCFQKAQCNSANYNFFAPLVDVAKLFTGTVAVFYGVSVVVGEYYKKIDDSLGGKDPYYNAKVHYMNGVQMFFLGLILAVVIGGLAVLAVQILIYLKWFMEGIALFFLFPFVFGGAILIHAGNILYRDDHSTFNDLLKRHGFWDMMLRFPLIVMGSAIGLIVLNIMMTLASIILSVMFSSNFGLFDGAGFEANIVGGMTYMFLYIITFIATFFVVINTVNEGISTAISELCYGGDNDATAVDGALSKIKNQIGKLRG</sequence>
<reference evidence="3 4" key="1">
    <citation type="submission" date="2017-11" db="EMBL/GenBank/DDBJ databases">
        <title>Genome sequencing of a diverse group of Pseudomonas species.</title>
        <authorList>
            <person name="Loper J."/>
        </authorList>
    </citation>
    <scope>NUCLEOTIDE SEQUENCE [LARGE SCALE GENOMIC DNA]</scope>
    <source>
        <strain evidence="3 4">LMG 25716</strain>
    </source>
</reference>